<gene>
    <name evidence="1" type="ordered locus">SSIL_3602</name>
</gene>
<dbReference type="EMBL" id="AP012157">
    <property type="protein sequence ID" value="BAK18025.1"/>
    <property type="molecule type" value="Genomic_DNA"/>
</dbReference>
<dbReference type="Proteomes" id="UP000006691">
    <property type="component" value="Chromosome"/>
</dbReference>
<proteinExistence type="predicted"/>
<keyword evidence="2" id="KW-1185">Reference proteome</keyword>
<accession>F2F9M7</accession>
<sequence length="108" mass="12774">MILEKLTRILDKRRYLLEDRIPIFEHLGPLLEHRLTLLEHREFIRTFLAILEKVSHLLEKRAPSNPVQIKKCRDYLAALKTKPYFIGQNPQAIKPGMSFEKQQLLRTG</sequence>
<organism evidence="1 2">
    <name type="scientific">Solibacillus silvestris (strain StLB046)</name>
    <name type="common">Bacillus silvestris</name>
    <dbReference type="NCBI Taxonomy" id="1002809"/>
    <lineage>
        <taxon>Bacteria</taxon>
        <taxon>Bacillati</taxon>
        <taxon>Bacillota</taxon>
        <taxon>Bacilli</taxon>
        <taxon>Bacillales</taxon>
        <taxon>Caryophanaceae</taxon>
        <taxon>Solibacillus</taxon>
    </lineage>
</organism>
<protein>
    <submittedName>
        <fullName evidence="1">dTDP-D-glucose 4,6-dehydratase</fullName>
    </submittedName>
</protein>
<dbReference type="HOGENOM" id="CLU_2195199_0_0_9"/>
<reference evidence="1 2" key="2">
    <citation type="journal article" date="2012" name="J. Biosci. Bioeng.">
        <title>Complete genome sequence and characterization of the N-acylhomoserine lactone-degrading gene of the potato leaf-associated Solibacillus silvestris.</title>
        <authorList>
            <person name="Morohoshi T."/>
            <person name="Tominaga Y."/>
            <person name="Someya N."/>
            <person name="Ikeda T."/>
        </authorList>
    </citation>
    <scope>NUCLEOTIDE SEQUENCE [LARGE SCALE GENOMIC DNA]</scope>
    <source>
        <strain evidence="1 2">StLB046</strain>
    </source>
</reference>
<dbReference type="AlphaFoldDB" id="F2F9M7"/>
<evidence type="ECO:0000313" key="1">
    <source>
        <dbReference type="EMBL" id="BAK18025.1"/>
    </source>
</evidence>
<dbReference type="STRING" id="1002809.SSIL_3602"/>
<name>F2F9M7_SOLSS</name>
<dbReference type="KEGG" id="siv:SSIL_3602"/>
<evidence type="ECO:0000313" key="2">
    <source>
        <dbReference type="Proteomes" id="UP000006691"/>
    </source>
</evidence>
<reference evidence="2" key="1">
    <citation type="submission" date="2011-04" db="EMBL/GenBank/DDBJ databases">
        <title>Genome sequence of Solibacillus silvestris StLB046.</title>
        <authorList>
            <person name="Morohoshi T."/>
            <person name="Someya N."/>
            <person name="Ikeda T."/>
        </authorList>
    </citation>
    <scope>NUCLEOTIDE SEQUENCE [LARGE SCALE GENOMIC DNA]</scope>
    <source>
        <strain evidence="2">StLB046</strain>
    </source>
</reference>